<evidence type="ECO:0000313" key="3">
    <source>
        <dbReference type="Proteomes" id="UP000234341"/>
    </source>
</evidence>
<feature type="signal peptide" evidence="1">
    <location>
        <begin position="1"/>
        <end position="28"/>
    </location>
</feature>
<dbReference type="EMBL" id="PJRP01000017">
    <property type="protein sequence ID" value="PLP97528.1"/>
    <property type="molecule type" value="Genomic_DNA"/>
</dbReference>
<dbReference type="Pfam" id="PF13663">
    <property type="entry name" value="DUF4148"/>
    <property type="match status" value="1"/>
</dbReference>
<organism evidence="2 3">
    <name type="scientific">Cupriavidus pauculus</name>
    <dbReference type="NCBI Taxonomy" id="82633"/>
    <lineage>
        <taxon>Bacteria</taxon>
        <taxon>Pseudomonadati</taxon>
        <taxon>Pseudomonadota</taxon>
        <taxon>Betaproteobacteria</taxon>
        <taxon>Burkholderiales</taxon>
        <taxon>Burkholderiaceae</taxon>
        <taxon>Cupriavidus</taxon>
    </lineage>
</organism>
<comment type="caution">
    <text evidence="2">The sequence shown here is derived from an EMBL/GenBank/DDBJ whole genome shotgun (WGS) entry which is preliminary data.</text>
</comment>
<dbReference type="RefSeq" id="WP_101684552.1">
    <property type="nucleotide sequence ID" value="NZ_PJRP01000017.1"/>
</dbReference>
<protein>
    <recommendedName>
        <fullName evidence="4">DUF4148 domain-containing protein</fullName>
    </recommendedName>
</protein>
<evidence type="ECO:0000313" key="2">
    <source>
        <dbReference type="EMBL" id="PLP97528.1"/>
    </source>
</evidence>
<name>A0A2N5C5Q8_9BURK</name>
<proteinExistence type="predicted"/>
<sequence length="83" mass="9069">MKTNNTLRNVFATLGLLAASLSICQAHTANSNQVSTREQVRRELSALETLGYDPHREGNYPADLQAAEARLAEQQAKNVATTQ</sequence>
<accession>A0A2N5C5Q8</accession>
<dbReference type="InterPro" id="IPR025421">
    <property type="entry name" value="DUF4148"/>
</dbReference>
<dbReference type="OrthoDB" id="9132791at2"/>
<gene>
    <name evidence="2" type="ORF">CYJ10_27265</name>
</gene>
<reference evidence="2 3" key="1">
    <citation type="submission" date="2017-12" db="EMBL/GenBank/DDBJ databases">
        <title>Genome sequence of the active heterotrophic nitrifier-denitrifier, Cupriavidus pauculus UM1.</title>
        <authorList>
            <person name="Putonti C."/>
            <person name="Castignetti D."/>
        </authorList>
    </citation>
    <scope>NUCLEOTIDE SEQUENCE [LARGE SCALE GENOMIC DNA]</scope>
    <source>
        <strain evidence="2 3">UM1</strain>
    </source>
</reference>
<dbReference type="AlphaFoldDB" id="A0A2N5C5Q8"/>
<feature type="chain" id="PRO_5014742980" description="DUF4148 domain-containing protein" evidence="1">
    <location>
        <begin position="29"/>
        <end position="83"/>
    </location>
</feature>
<evidence type="ECO:0008006" key="4">
    <source>
        <dbReference type="Google" id="ProtNLM"/>
    </source>
</evidence>
<dbReference type="Proteomes" id="UP000234341">
    <property type="component" value="Unassembled WGS sequence"/>
</dbReference>
<evidence type="ECO:0000256" key="1">
    <source>
        <dbReference type="SAM" id="SignalP"/>
    </source>
</evidence>
<keyword evidence="1" id="KW-0732">Signal</keyword>